<reference evidence="2 3" key="2">
    <citation type="submission" date="2007-01" db="EMBL/GenBank/DDBJ databases">
        <title>Sequencing of the draft genome and assembly of Thermosinus carboxydivorans Nor1.</title>
        <authorList>
            <consortium name="US DOE Joint Genome Institute (JGI-PGF)"/>
            <person name="Copeland A."/>
            <person name="Lucas S."/>
            <person name="Lapidus A."/>
            <person name="Barry K."/>
            <person name="Glavina del Rio T."/>
            <person name="Dalin E."/>
            <person name="Tice H."/>
            <person name="Bruce D."/>
            <person name="Pitluck S."/>
            <person name="Richardson P."/>
        </authorList>
    </citation>
    <scope>NUCLEOTIDE SEQUENCE [LARGE SCALE GENOMIC DNA]</scope>
    <source>
        <strain evidence="2 3">Nor1</strain>
    </source>
</reference>
<accession>A1HR35</accession>
<reference evidence="2 3" key="1">
    <citation type="submission" date="2007-01" db="EMBL/GenBank/DDBJ databases">
        <title>Annotation of the draft genome assembly of Thermosinus carboxydivorans Nor1.</title>
        <authorList>
            <consortium name="US DOE Joint Genome Institute (JGI-ORNL)"/>
            <person name="Larimer F."/>
            <person name="Land M."/>
            <person name="Hauser L."/>
        </authorList>
    </citation>
    <scope>NUCLEOTIDE SEQUENCE [LARGE SCALE GENOMIC DNA]</scope>
    <source>
        <strain evidence="2 3">Nor1</strain>
    </source>
</reference>
<evidence type="ECO:0000313" key="2">
    <source>
        <dbReference type="EMBL" id="EAX47538.1"/>
    </source>
</evidence>
<keyword evidence="1" id="KW-0175">Coiled coil</keyword>
<dbReference type="RefSeq" id="WP_007289489.1">
    <property type="nucleotide sequence ID" value="NZ_AAWL01000009.1"/>
</dbReference>
<dbReference type="InterPro" id="IPR008840">
    <property type="entry name" value="Sipho_Gp157"/>
</dbReference>
<comment type="caution">
    <text evidence="2">The sequence shown here is derived from an EMBL/GenBank/DDBJ whole genome shotgun (WGS) entry which is preliminary data.</text>
</comment>
<gene>
    <name evidence="2" type="ORF">TcarDRAFT_1273</name>
</gene>
<feature type="coiled-coil region" evidence="1">
    <location>
        <begin position="25"/>
        <end position="77"/>
    </location>
</feature>
<keyword evidence="3" id="KW-1185">Reference proteome</keyword>
<dbReference type="AlphaFoldDB" id="A1HR35"/>
<dbReference type="eggNOG" id="ENOG5030FYP">
    <property type="taxonomic scope" value="Bacteria"/>
</dbReference>
<evidence type="ECO:0000313" key="3">
    <source>
        <dbReference type="Proteomes" id="UP000005139"/>
    </source>
</evidence>
<dbReference type="Pfam" id="PF05565">
    <property type="entry name" value="Sipho_Gp157"/>
    <property type="match status" value="1"/>
</dbReference>
<dbReference type="OrthoDB" id="1665358at2"/>
<organism evidence="2 3">
    <name type="scientific">Thermosinus carboxydivorans Nor1</name>
    <dbReference type="NCBI Taxonomy" id="401526"/>
    <lineage>
        <taxon>Bacteria</taxon>
        <taxon>Bacillati</taxon>
        <taxon>Bacillota</taxon>
        <taxon>Negativicutes</taxon>
        <taxon>Selenomonadales</taxon>
        <taxon>Sporomusaceae</taxon>
        <taxon>Thermosinus</taxon>
    </lineage>
</organism>
<evidence type="ECO:0000256" key="1">
    <source>
        <dbReference type="SAM" id="Coils"/>
    </source>
</evidence>
<dbReference type="Gene3D" id="1.20.5.340">
    <property type="match status" value="1"/>
</dbReference>
<dbReference type="Proteomes" id="UP000005139">
    <property type="component" value="Unassembled WGS sequence"/>
</dbReference>
<name>A1HR35_9FIRM</name>
<proteinExistence type="predicted"/>
<protein>
    <submittedName>
        <fullName evidence="2">Uncharacterized protein</fullName>
    </submittedName>
</protein>
<sequence>MNTLYELDNNFNAVLSMVYDEDVDLDMLEDTLQAIEAALETKVQNGIGLFRELEKERNGLKAEIERLTKKLKRIDGSIERLKTYYQAHLESMAKDAVKTPIGTMKIC</sequence>
<dbReference type="EMBL" id="AAWL01000009">
    <property type="protein sequence ID" value="EAX47538.1"/>
    <property type="molecule type" value="Genomic_DNA"/>
</dbReference>